<dbReference type="AlphaFoldDB" id="A0AAV4STQ6"/>
<dbReference type="Proteomes" id="UP001054837">
    <property type="component" value="Unassembled WGS sequence"/>
</dbReference>
<reference evidence="1 2" key="1">
    <citation type="submission" date="2021-06" db="EMBL/GenBank/DDBJ databases">
        <title>Caerostris darwini draft genome.</title>
        <authorList>
            <person name="Kono N."/>
            <person name="Arakawa K."/>
        </authorList>
    </citation>
    <scope>NUCLEOTIDE SEQUENCE [LARGE SCALE GENOMIC DNA]</scope>
</reference>
<comment type="caution">
    <text evidence="1">The sequence shown here is derived from an EMBL/GenBank/DDBJ whole genome shotgun (WGS) entry which is preliminary data.</text>
</comment>
<proteinExistence type="predicted"/>
<sequence length="101" mass="11652">MYRSLLQRNSKVCPYHAEIDNNKKSQPSFRPNAAACSISRVVYRRVSFMVWEYVAELPIRTLVDGLPFRKDTLSAVITVHSDSQCFVLETICWSPFILNKP</sequence>
<name>A0AAV4STQ6_9ARAC</name>
<dbReference type="EMBL" id="BPLQ01008495">
    <property type="protein sequence ID" value="GIY37738.1"/>
    <property type="molecule type" value="Genomic_DNA"/>
</dbReference>
<protein>
    <submittedName>
        <fullName evidence="1">Uncharacterized protein</fullName>
    </submittedName>
</protein>
<evidence type="ECO:0000313" key="2">
    <source>
        <dbReference type="Proteomes" id="UP001054837"/>
    </source>
</evidence>
<accession>A0AAV4STQ6</accession>
<evidence type="ECO:0000313" key="1">
    <source>
        <dbReference type="EMBL" id="GIY37738.1"/>
    </source>
</evidence>
<organism evidence="1 2">
    <name type="scientific">Caerostris darwini</name>
    <dbReference type="NCBI Taxonomy" id="1538125"/>
    <lineage>
        <taxon>Eukaryota</taxon>
        <taxon>Metazoa</taxon>
        <taxon>Ecdysozoa</taxon>
        <taxon>Arthropoda</taxon>
        <taxon>Chelicerata</taxon>
        <taxon>Arachnida</taxon>
        <taxon>Araneae</taxon>
        <taxon>Araneomorphae</taxon>
        <taxon>Entelegynae</taxon>
        <taxon>Araneoidea</taxon>
        <taxon>Araneidae</taxon>
        <taxon>Caerostris</taxon>
    </lineage>
</organism>
<keyword evidence="2" id="KW-1185">Reference proteome</keyword>
<gene>
    <name evidence="1" type="ORF">CDAR_421561</name>
</gene>